<dbReference type="EMBL" id="HBUF01266748">
    <property type="protein sequence ID" value="CAG6684312.1"/>
    <property type="molecule type" value="Transcribed_RNA"/>
</dbReference>
<dbReference type="AlphaFoldDB" id="A0A8D8THL1"/>
<proteinExistence type="predicted"/>
<sequence>MLDVFQMKILGFLRDFKLKLRRTSTLVNAANNIAFISQHFNILLNIILDGHVVLLALVTVSKIVENEGEPDVDTVSAWFIEQPSHRITRLDQFKLKRKEIVPIPH</sequence>
<protein>
    <submittedName>
        <fullName evidence="1">Uncharacterized protein</fullName>
    </submittedName>
</protein>
<reference evidence="1" key="1">
    <citation type="submission" date="2021-05" db="EMBL/GenBank/DDBJ databases">
        <authorList>
            <person name="Alioto T."/>
            <person name="Alioto T."/>
            <person name="Gomez Garrido J."/>
        </authorList>
    </citation>
    <scope>NUCLEOTIDE SEQUENCE</scope>
</reference>
<evidence type="ECO:0000313" key="1">
    <source>
        <dbReference type="EMBL" id="CAG6684312.1"/>
    </source>
</evidence>
<name>A0A8D8THL1_9HEMI</name>
<accession>A0A8D8THL1</accession>
<organism evidence="1">
    <name type="scientific">Cacopsylla melanoneura</name>
    <dbReference type="NCBI Taxonomy" id="428564"/>
    <lineage>
        <taxon>Eukaryota</taxon>
        <taxon>Metazoa</taxon>
        <taxon>Ecdysozoa</taxon>
        <taxon>Arthropoda</taxon>
        <taxon>Hexapoda</taxon>
        <taxon>Insecta</taxon>
        <taxon>Pterygota</taxon>
        <taxon>Neoptera</taxon>
        <taxon>Paraneoptera</taxon>
        <taxon>Hemiptera</taxon>
        <taxon>Sternorrhyncha</taxon>
        <taxon>Psylloidea</taxon>
        <taxon>Psyllidae</taxon>
        <taxon>Psyllinae</taxon>
        <taxon>Cacopsylla</taxon>
    </lineage>
</organism>